<keyword evidence="4" id="KW-0812">Transmembrane</keyword>
<dbReference type="GO" id="GO:0007165">
    <property type="term" value="P:signal transduction"/>
    <property type="evidence" value="ECO:0007669"/>
    <property type="project" value="UniProtKB-KW"/>
</dbReference>
<organism evidence="9 10">
    <name type="scientific">Phlebotomus papatasi</name>
    <name type="common">Sandfly</name>
    <dbReference type="NCBI Taxonomy" id="29031"/>
    <lineage>
        <taxon>Eukaryota</taxon>
        <taxon>Metazoa</taxon>
        <taxon>Ecdysozoa</taxon>
        <taxon>Arthropoda</taxon>
        <taxon>Hexapoda</taxon>
        <taxon>Insecta</taxon>
        <taxon>Pterygota</taxon>
        <taxon>Neoptera</taxon>
        <taxon>Endopterygota</taxon>
        <taxon>Diptera</taxon>
        <taxon>Nematocera</taxon>
        <taxon>Psychodoidea</taxon>
        <taxon>Psychodidae</taxon>
        <taxon>Phlebotomus</taxon>
        <taxon>Phlebotomus</taxon>
    </lineage>
</organism>
<dbReference type="PANTHER" id="PTHR21421:SF35">
    <property type="entry name" value="GUSTATORY RECEPTOR FOR SUGAR TASTE 64B-RELATED"/>
    <property type="match status" value="1"/>
</dbReference>
<sequence length="428" mass="50202">MENQQRTKILLNSSEDTFHRAAGIILQIGQIFAIFPVSGILNKNSNKLRFRWISIGVLYYFLFFCFQILNFLLSLRRLVKAGMSFGAFATVFFYFVTLSGGLIIFQMAKKWHRIVKRIEQTEKIFLHPPYRQIGRTLRWKVQSVTLFLLTGAVLEHVMYFVAKFLNAKIQIERCNLQIPIYEHYLKTERRHIFAVIPYKTSLAIFLEWANISSTICWSYFDIFFTLFTSSMAYRFRQITDRMKRARFKTMPDSFWIELRSNFTNLTSLLNYLDRELSNLIILICGSNLYFICQQLFNSFGMTSDSEQLNTIYFWFSLLFVICRTLTTLFFAASVNEAAKEPYQILKTLPYTSWTVEIQRFSDQLISEVIGFSGKRFFYITRTLILALIGTIVTYELVLLDHIAEAPEVIQRSCHIAYIETVLPTNLTI</sequence>
<keyword evidence="3" id="KW-1003">Cell membrane</keyword>
<dbReference type="VEuPathDB" id="VectorBase:PPAPM1_008629"/>
<evidence type="ECO:0000256" key="8">
    <source>
        <dbReference type="PIRNR" id="PIRNR038981"/>
    </source>
</evidence>
<dbReference type="PIRSF" id="PIRSF038981">
    <property type="entry name" value="GRP"/>
    <property type="match status" value="1"/>
</dbReference>
<keyword evidence="6" id="KW-0472">Membrane</keyword>
<dbReference type="PANTHER" id="PTHR21421">
    <property type="entry name" value="GUSTATORY RECEPTOR"/>
    <property type="match status" value="1"/>
</dbReference>
<dbReference type="GO" id="GO:0005886">
    <property type="term" value="C:plasma membrane"/>
    <property type="evidence" value="ECO:0007669"/>
    <property type="project" value="UniProtKB-SubCell"/>
</dbReference>
<keyword evidence="8" id="KW-0807">Transducer</keyword>
<evidence type="ECO:0000313" key="9">
    <source>
        <dbReference type="EnsemblMetazoa" id="PPAI010978-PA"/>
    </source>
</evidence>
<dbReference type="GO" id="GO:0033041">
    <property type="term" value="F:sweet taste receptor activity"/>
    <property type="evidence" value="ECO:0007669"/>
    <property type="project" value="TreeGrafter"/>
</dbReference>
<comment type="similarity">
    <text evidence="2">Belongs to the insect chemoreceptor superfamily. Gustatory receptor (GR) family. Gr5a subfamily.</text>
</comment>
<dbReference type="AlphaFoldDB" id="A0A1B0DQZ5"/>
<keyword evidence="5" id="KW-1133">Transmembrane helix</keyword>
<dbReference type="InterPro" id="IPR009318">
    <property type="entry name" value="Gustatory_rcpt"/>
</dbReference>
<dbReference type="Proteomes" id="UP000092462">
    <property type="component" value="Unassembled WGS sequence"/>
</dbReference>
<evidence type="ECO:0000256" key="2">
    <source>
        <dbReference type="ARBA" id="ARBA00005327"/>
    </source>
</evidence>
<evidence type="ECO:0000313" key="10">
    <source>
        <dbReference type="Proteomes" id="UP000092462"/>
    </source>
</evidence>
<reference evidence="9" key="1">
    <citation type="submission" date="2022-08" db="UniProtKB">
        <authorList>
            <consortium name="EnsemblMetazoa"/>
        </authorList>
    </citation>
    <scope>IDENTIFICATION</scope>
    <source>
        <strain evidence="9">Israel</strain>
    </source>
</reference>
<evidence type="ECO:0000256" key="5">
    <source>
        <dbReference type="ARBA" id="ARBA00022989"/>
    </source>
</evidence>
<dbReference type="Pfam" id="PF06151">
    <property type="entry name" value="Trehalose_recp"/>
    <property type="match status" value="1"/>
</dbReference>
<dbReference type="VEuPathDB" id="VectorBase:PPAI010978"/>
<name>A0A1B0DQZ5_PHLPP</name>
<keyword evidence="7 8" id="KW-0675">Receptor</keyword>
<evidence type="ECO:0000256" key="7">
    <source>
        <dbReference type="ARBA" id="ARBA00023170"/>
    </source>
</evidence>
<dbReference type="EMBL" id="AJVK01019491">
    <property type="status" value="NOT_ANNOTATED_CDS"/>
    <property type="molecule type" value="Genomic_DNA"/>
</dbReference>
<accession>A0A1B0DQZ5</accession>
<comment type="subcellular location">
    <subcellularLocation>
        <location evidence="1">Cell membrane</location>
        <topology evidence="1">Multi-pass membrane protein</topology>
    </subcellularLocation>
</comment>
<dbReference type="EnsemblMetazoa" id="PPAI010978-RA">
    <property type="protein sequence ID" value="PPAI010978-PA"/>
    <property type="gene ID" value="PPAI010978"/>
</dbReference>
<evidence type="ECO:0000256" key="3">
    <source>
        <dbReference type="ARBA" id="ARBA00022475"/>
    </source>
</evidence>
<proteinExistence type="inferred from homology"/>
<evidence type="ECO:0000256" key="1">
    <source>
        <dbReference type="ARBA" id="ARBA00004651"/>
    </source>
</evidence>
<evidence type="ECO:0000256" key="6">
    <source>
        <dbReference type="ARBA" id="ARBA00023136"/>
    </source>
</evidence>
<evidence type="ECO:0000256" key="4">
    <source>
        <dbReference type="ARBA" id="ARBA00022692"/>
    </source>
</evidence>
<protein>
    <recommendedName>
        <fullName evidence="8">Gustatory receptor</fullName>
    </recommendedName>
</protein>
<comment type="function">
    <text evidence="8">Plays a role in the sugar gustatory response.</text>
</comment>
<keyword evidence="10" id="KW-1185">Reference proteome</keyword>